<evidence type="ECO:0000256" key="4">
    <source>
        <dbReference type="ARBA" id="ARBA00022748"/>
    </source>
</evidence>
<gene>
    <name evidence="9" type="ORF">KCG44_02595</name>
</gene>
<feature type="transmembrane region" description="Helical" evidence="7">
    <location>
        <begin position="157"/>
        <end position="181"/>
    </location>
</feature>
<dbReference type="PANTHER" id="PTHR31272">
    <property type="entry name" value="CYTOCHROME C-TYPE BIOGENESIS PROTEIN HI_1454-RELATED"/>
    <property type="match status" value="1"/>
</dbReference>
<organism evidence="9 10">
    <name type="scientific">Pacificimonas pallii</name>
    <dbReference type="NCBI Taxonomy" id="2827236"/>
    <lineage>
        <taxon>Bacteria</taxon>
        <taxon>Pseudomonadati</taxon>
        <taxon>Pseudomonadota</taxon>
        <taxon>Alphaproteobacteria</taxon>
        <taxon>Sphingomonadales</taxon>
        <taxon>Sphingosinicellaceae</taxon>
        <taxon>Pacificimonas</taxon>
    </lineage>
</organism>
<proteinExistence type="inferred from homology"/>
<reference evidence="9 10" key="1">
    <citation type="submission" date="2021-04" db="EMBL/GenBank/DDBJ databases">
        <authorList>
            <person name="Pira H."/>
            <person name="Risdian C."/>
            <person name="Wink J."/>
        </authorList>
    </citation>
    <scope>NUCLEOTIDE SEQUENCE [LARGE SCALE GENOMIC DNA]</scope>
    <source>
        <strain evidence="9 10">WHA3</strain>
    </source>
</reference>
<accession>A0ABS6SCL8</accession>
<dbReference type="Proteomes" id="UP000722336">
    <property type="component" value="Unassembled WGS sequence"/>
</dbReference>
<feature type="transmembrane region" description="Helical" evidence="7">
    <location>
        <begin position="72"/>
        <end position="91"/>
    </location>
</feature>
<protein>
    <submittedName>
        <fullName evidence="9">Cytochrome c biogenesis protein CcdA</fullName>
    </submittedName>
</protein>
<evidence type="ECO:0000256" key="1">
    <source>
        <dbReference type="ARBA" id="ARBA00004141"/>
    </source>
</evidence>
<comment type="similarity">
    <text evidence="2">Belongs to the DsbD family.</text>
</comment>
<feature type="transmembrane region" description="Helical" evidence="7">
    <location>
        <begin position="128"/>
        <end position="151"/>
    </location>
</feature>
<evidence type="ECO:0000256" key="5">
    <source>
        <dbReference type="ARBA" id="ARBA00022989"/>
    </source>
</evidence>
<comment type="subcellular location">
    <subcellularLocation>
        <location evidence="1">Membrane</location>
        <topology evidence="1">Multi-pass membrane protein</topology>
    </subcellularLocation>
</comment>
<name>A0ABS6SCL8_9SPHN</name>
<keyword evidence="4" id="KW-0201">Cytochrome c-type biogenesis</keyword>
<feature type="transmembrane region" description="Helical" evidence="7">
    <location>
        <begin position="6"/>
        <end position="30"/>
    </location>
</feature>
<evidence type="ECO:0000256" key="2">
    <source>
        <dbReference type="ARBA" id="ARBA00006143"/>
    </source>
</evidence>
<evidence type="ECO:0000256" key="7">
    <source>
        <dbReference type="SAM" id="Phobius"/>
    </source>
</evidence>
<keyword evidence="3 7" id="KW-0812">Transmembrane</keyword>
<dbReference type="InterPro" id="IPR051790">
    <property type="entry name" value="Cytochrome_c-biogenesis_DsbD"/>
</dbReference>
<dbReference type="PANTHER" id="PTHR31272:SF9">
    <property type="entry name" value="BLL1027 PROTEIN"/>
    <property type="match status" value="1"/>
</dbReference>
<dbReference type="RefSeq" id="WP_218444026.1">
    <property type="nucleotide sequence ID" value="NZ_JAGSPA010000001.1"/>
</dbReference>
<evidence type="ECO:0000256" key="6">
    <source>
        <dbReference type="ARBA" id="ARBA00023136"/>
    </source>
</evidence>
<evidence type="ECO:0000256" key="3">
    <source>
        <dbReference type="ARBA" id="ARBA00022692"/>
    </source>
</evidence>
<evidence type="ECO:0000259" key="8">
    <source>
        <dbReference type="Pfam" id="PF02683"/>
    </source>
</evidence>
<dbReference type="Pfam" id="PF02683">
    <property type="entry name" value="DsbD_TM"/>
    <property type="match status" value="1"/>
</dbReference>
<keyword evidence="10" id="KW-1185">Reference proteome</keyword>
<keyword evidence="6 7" id="KW-0472">Membrane</keyword>
<comment type="caution">
    <text evidence="9">The sequence shown here is derived from an EMBL/GenBank/DDBJ whole genome shotgun (WGS) entry which is preliminary data.</text>
</comment>
<evidence type="ECO:0000313" key="10">
    <source>
        <dbReference type="Proteomes" id="UP000722336"/>
    </source>
</evidence>
<sequence>MDILTLGAALLAGVLTFLNPCVLPVLPIVFGAASAEHRFGPLAIAAGLAISFTFVGLFIATVGFSLGLDASVFRTISGTLLIAFGAILAMPKAQAVFQTAMGPVAAWGNERSDRFGGKGRGLGGQFGVGALLGAVWSPCVGPTLGAATLLASQSEQLGSVALTMGIFGIGAAIPLLLIGTVGQKTMVRLRGRMAATGAKGRTFLGGAMIFAGALVVTGLDKRLEIAALKAMPTWLIQLTTSI</sequence>
<feature type="transmembrane region" description="Helical" evidence="7">
    <location>
        <begin position="42"/>
        <end position="66"/>
    </location>
</feature>
<keyword evidence="5 7" id="KW-1133">Transmembrane helix</keyword>
<feature type="domain" description="Cytochrome C biogenesis protein transmembrane" evidence="8">
    <location>
        <begin position="4"/>
        <end position="194"/>
    </location>
</feature>
<feature type="transmembrane region" description="Helical" evidence="7">
    <location>
        <begin position="202"/>
        <end position="219"/>
    </location>
</feature>
<evidence type="ECO:0000313" key="9">
    <source>
        <dbReference type="EMBL" id="MBV7255671.1"/>
    </source>
</evidence>
<dbReference type="InterPro" id="IPR003834">
    <property type="entry name" value="Cyt_c_assmbl_TM_dom"/>
</dbReference>
<dbReference type="EMBL" id="JAGSPA010000001">
    <property type="protein sequence ID" value="MBV7255671.1"/>
    <property type="molecule type" value="Genomic_DNA"/>
</dbReference>